<dbReference type="RefSeq" id="WP_182942916.1">
    <property type="nucleotide sequence ID" value="NZ_JABEQH010000008.1"/>
</dbReference>
<protein>
    <submittedName>
        <fullName evidence="1">Uncharacterized protein</fullName>
    </submittedName>
</protein>
<comment type="caution">
    <text evidence="1">The sequence shown here is derived from an EMBL/GenBank/DDBJ whole genome shotgun (WGS) entry which is preliminary data.</text>
</comment>
<evidence type="ECO:0000313" key="1">
    <source>
        <dbReference type="EMBL" id="MBB2175792.1"/>
    </source>
</evidence>
<dbReference type="EMBL" id="JABEQH010000008">
    <property type="protein sequence ID" value="MBB2175792.1"/>
    <property type="molecule type" value="Genomic_DNA"/>
</dbReference>
<sequence>MFPVHPDAALRPGPIALLALAGGLLLGGCQSSPSTMTRLSPAAQAYLTVDTYFIAEGMVGGRLSSGHILRDQARDMLTSTLHARYATAQNVLHPTADGQRRARLAIETMLACVGQADGGTNVPCLPPGDVSALDARRAAAAVPPEAAAAAPR</sequence>
<name>A0A7W4J6X2_9PROT</name>
<dbReference type="Proteomes" id="UP000561066">
    <property type="component" value="Unassembled WGS sequence"/>
</dbReference>
<accession>A0A7W4J6X2</accession>
<proteinExistence type="predicted"/>
<evidence type="ECO:0000313" key="2">
    <source>
        <dbReference type="Proteomes" id="UP000561066"/>
    </source>
</evidence>
<gene>
    <name evidence="1" type="ORF">HLH21_07570</name>
</gene>
<keyword evidence="2" id="KW-1185">Reference proteome</keyword>
<organism evidence="1 2">
    <name type="scientific">Gluconacetobacter johannae</name>
    <dbReference type="NCBI Taxonomy" id="112140"/>
    <lineage>
        <taxon>Bacteria</taxon>
        <taxon>Pseudomonadati</taxon>
        <taxon>Pseudomonadota</taxon>
        <taxon>Alphaproteobacteria</taxon>
        <taxon>Acetobacterales</taxon>
        <taxon>Acetobacteraceae</taxon>
        <taxon>Gluconacetobacter</taxon>
    </lineage>
</organism>
<reference evidence="1 2" key="1">
    <citation type="submission" date="2020-04" db="EMBL/GenBank/DDBJ databases">
        <title>Description of novel Gluconacetobacter.</title>
        <authorList>
            <person name="Sombolestani A."/>
        </authorList>
    </citation>
    <scope>NUCLEOTIDE SEQUENCE [LARGE SCALE GENOMIC DNA]</scope>
    <source>
        <strain evidence="1 2">LMG 21312</strain>
    </source>
</reference>
<dbReference type="AlphaFoldDB" id="A0A7W4J6X2"/>